<dbReference type="PROSITE" id="PS50987">
    <property type="entry name" value="HTH_ARSR_2"/>
    <property type="match status" value="1"/>
</dbReference>
<protein>
    <submittedName>
        <fullName evidence="2">Helix-turn-helix domain-containing protein</fullName>
    </submittedName>
</protein>
<evidence type="ECO:0000313" key="3">
    <source>
        <dbReference type="Proteomes" id="UP000822142"/>
    </source>
</evidence>
<proteinExistence type="predicted"/>
<dbReference type="InterPro" id="IPR001845">
    <property type="entry name" value="HTH_ArsR_DNA-bd_dom"/>
</dbReference>
<dbReference type="EMBL" id="JAAITA010000060">
    <property type="protein sequence ID" value="NSJ87528.1"/>
    <property type="molecule type" value="Genomic_DNA"/>
</dbReference>
<evidence type="ECO:0000313" key="2">
    <source>
        <dbReference type="EMBL" id="NSJ87528.1"/>
    </source>
</evidence>
<dbReference type="Gene3D" id="1.10.10.10">
    <property type="entry name" value="Winged helix-like DNA-binding domain superfamily/Winged helix DNA-binding domain"/>
    <property type="match status" value="1"/>
</dbReference>
<dbReference type="Pfam" id="PF12840">
    <property type="entry name" value="HTH_20"/>
    <property type="match status" value="1"/>
</dbReference>
<dbReference type="RefSeq" id="WP_173750331.1">
    <property type="nucleotide sequence ID" value="NZ_JAAITA010000060.1"/>
</dbReference>
<gene>
    <name evidence="2" type="ORF">G5A70_15480</name>
</gene>
<evidence type="ECO:0000259" key="1">
    <source>
        <dbReference type="PROSITE" id="PS50987"/>
    </source>
</evidence>
<organism evidence="2 3">
    <name type="scientific">Blautia hansenii</name>
    <name type="common">Ruminococcus hansenii</name>
    <dbReference type="NCBI Taxonomy" id="1322"/>
    <lineage>
        <taxon>Bacteria</taxon>
        <taxon>Bacillati</taxon>
        <taxon>Bacillota</taxon>
        <taxon>Clostridia</taxon>
        <taxon>Lachnospirales</taxon>
        <taxon>Lachnospiraceae</taxon>
        <taxon>Blautia</taxon>
    </lineage>
</organism>
<sequence length="306" mass="34388">MAKFREYDIEAMEEVYDLGKALASPVRLEMLQLLYDKSLIIGEIAKEMNLPASSAAFHAKILEKAGLIRMEEQPGTRGTTKLCTRKVDYLHVGLVRKKAVVTEIVSIEMPVGAFTGCKVKPTCGLWSLNGVVGNEDMEQCFYYPEKSKAGILWTSAGYVEYKFPNEVPKKKTPQKICFSAEICSEAPGYREDWKSDITVWINEKECGTWTSPGDFGAKRGRLNSSIWPDGSSQYGLWTTWEVDKNGCYVNGEKVANRTIDELDLMSNVFVKVRIGNKNDATYVGGFNLFGKDWGDYRQDLVMTIES</sequence>
<feature type="domain" description="HTH arsR-type" evidence="1">
    <location>
        <begin position="7"/>
        <end position="101"/>
    </location>
</feature>
<keyword evidence="3" id="KW-1185">Reference proteome</keyword>
<dbReference type="SMART" id="SM00418">
    <property type="entry name" value="HTH_ARSR"/>
    <property type="match status" value="1"/>
</dbReference>
<dbReference type="Proteomes" id="UP000822142">
    <property type="component" value="Unassembled WGS sequence"/>
</dbReference>
<dbReference type="SUPFAM" id="SSF46785">
    <property type="entry name" value="Winged helix' DNA-binding domain"/>
    <property type="match status" value="1"/>
</dbReference>
<accession>A0ABX2IAR3</accession>
<dbReference type="InterPro" id="IPR036388">
    <property type="entry name" value="WH-like_DNA-bd_sf"/>
</dbReference>
<reference evidence="2 3" key="1">
    <citation type="journal article" date="2020" name="Cell Host Microbe">
        <title>Functional and Genomic Variation between Human-Derived Isolates of Lachnospiraceae Reveals Inter- and Intra-Species Diversity.</title>
        <authorList>
            <person name="Sorbara M.T."/>
            <person name="Littmann E.R."/>
            <person name="Fontana E."/>
            <person name="Moody T.U."/>
            <person name="Kohout C.E."/>
            <person name="Gjonbalaj M."/>
            <person name="Eaton V."/>
            <person name="Seok R."/>
            <person name="Leiner I.M."/>
            <person name="Pamer E.G."/>
        </authorList>
    </citation>
    <scope>NUCLEOTIDE SEQUENCE [LARGE SCALE GENOMIC DNA]</scope>
    <source>
        <strain evidence="2 3">MSK.15.26</strain>
    </source>
</reference>
<dbReference type="InterPro" id="IPR011991">
    <property type="entry name" value="ArsR-like_HTH"/>
</dbReference>
<dbReference type="CDD" id="cd00090">
    <property type="entry name" value="HTH_ARSR"/>
    <property type="match status" value="1"/>
</dbReference>
<comment type="caution">
    <text evidence="2">The sequence shown here is derived from an EMBL/GenBank/DDBJ whole genome shotgun (WGS) entry which is preliminary data.</text>
</comment>
<dbReference type="InterPro" id="IPR036390">
    <property type="entry name" value="WH_DNA-bd_sf"/>
</dbReference>
<name>A0ABX2IAR3_BLAHA</name>